<evidence type="ECO:0000313" key="3">
    <source>
        <dbReference type="Proteomes" id="UP000076154"/>
    </source>
</evidence>
<feature type="compositionally biased region" description="Basic and acidic residues" evidence="1">
    <location>
        <begin position="63"/>
        <end position="121"/>
    </location>
</feature>
<dbReference type="InParanoid" id="A0A369JPL1"/>
<evidence type="ECO:0000256" key="1">
    <source>
        <dbReference type="SAM" id="MobiDB-lite"/>
    </source>
</evidence>
<keyword evidence="3" id="KW-1185">Reference proteome</keyword>
<feature type="compositionally biased region" description="Pro residues" evidence="1">
    <location>
        <begin position="337"/>
        <end position="352"/>
    </location>
</feature>
<proteinExistence type="predicted"/>
<dbReference type="OrthoDB" id="3269397at2759"/>
<feature type="compositionally biased region" description="Basic residues" evidence="1">
    <location>
        <begin position="154"/>
        <end position="163"/>
    </location>
</feature>
<feature type="compositionally biased region" description="Basic and acidic residues" evidence="1">
    <location>
        <begin position="265"/>
        <end position="279"/>
    </location>
</feature>
<name>A0A369JPL1_HYPMA</name>
<feature type="compositionally biased region" description="Basic and acidic residues" evidence="1">
    <location>
        <begin position="429"/>
        <end position="440"/>
    </location>
</feature>
<feature type="compositionally biased region" description="Basic and acidic residues" evidence="1">
    <location>
        <begin position="129"/>
        <end position="153"/>
    </location>
</feature>
<dbReference type="AlphaFoldDB" id="A0A369JPL1"/>
<dbReference type="EMBL" id="LUEZ02000055">
    <property type="protein sequence ID" value="RDB21324.1"/>
    <property type="molecule type" value="Genomic_DNA"/>
</dbReference>
<organism evidence="2 3">
    <name type="scientific">Hypsizygus marmoreus</name>
    <name type="common">White beech mushroom</name>
    <name type="synonym">Agaricus marmoreus</name>
    <dbReference type="NCBI Taxonomy" id="39966"/>
    <lineage>
        <taxon>Eukaryota</taxon>
        <taxon>Fungi</taxon>
        <taxon>Dikarya</taxon>
        <taxon>Basidiomycota</taxon>
        <taxon>Agaricomycotina</taxon>
        <taxon>Agaricomycetes</taxon>
        <taxon>Agaricomycetidae</taxon>
        <taxon>Agaricales</taxon>
        <taxon>Tricholomatineae</taxon>
        <taxon>Lyophyllaceae</taxon>
        <taxon>Hypsizygus</taxon>
    </lineage>
</organism>
<reference evidence="2" key="1">
    <citation type="submission" date="2018-04" db="EMBL/GenBank/DDBJ databases">
        <title>Whole genome sequencing of Hypsizygus marmoreus.</title>
        <authorList>
            <person name="Choi I.-G."/>
            <person name="Min B."/>
            <person name="Kim J.-G."/>
            <person name="Kim S."/>
            <person name="Oh Y.-L."/>
            <person name="Kong W.-S."/>
            <person name="Park H."/>
            <person name="Jeong J."/>
            <person name="Song E.-S."/>
        </authorList>
    </citation>
    <scope>NUCLEOTIDE SEQUENCE [LARGE SCALE GENOMIC DNA]</scope>
    <source>
        <strain evidence="2">51987-8</strain>
    </source>
</reference>
<dbReference type="Proteomes" id="UP000076154">
    <property type="component" value="Unassembled WGS sequence"/>
</dbReference>
<feature type="compositionally biased region" description="Basic and acidic residues" evidence="1">
    <location>
        <begin position="313"/>
        <end position="336"/>
    </location>
</feature>
<accession>A0A369JPL1</accession>
<feature type="compositionally biased region" description="Basic residues" evidence="1">
    <location>
        <begin position="179"/>
        <end position="191"/>
    </location>
</feature>
<comment type="caution">
    <text evidence="2">The sequence shown here is derived from an EMBL/GenBank/DDBJ whole genome shotgun (WGS) entry which is preliminary data.</text>
</comment>
<dbReference type="STRING" id="39966.A0A369JPL1"/>
<gene>
    <name evidence="2" type="ORF">Hypma_011439</name>
</gene>
<protein>
    <submittedName>
        <fullName evidence="2">Uncharacterized protein</fullName>
    </submittedName>
</protein>
<feature type="compositionally biased region" description="Pro residues" evidence="1">
    <location>
        <begin position="415"/>
        <end position="427"/>
    </location>
</feature>
<feature type="compositionally biased region" description="Basic and acidic residues" evidence="1">
    <location>
        <begin position="212"/>
        <end position="223"/>
    </location>
</feature>
<feature type="region of interest" description="Disordered" evidence="1">
    <location>
        <begin position="1"/>
        <end position="441"/>
    </location>
</feature>
<sequence>MSNLPAKPVDSPQRDRTDARYPPDDSRDRRPPRPIGPPPGRHDRGDVYVPRPRIDSYVAPAFDGRRDNDPRRRDFINNDWNRDRTWESRPRDSRDRDRGPRFGDPEYDRNRREFDRDRFPERGNGGYTPRDRYRDEYPRRDQRPPSPRRDSSFRRSRSPRNRRPISPPPRYRGMGMSRPRSRSPFPKRMRLGNHSIDTSPRHGSGHFSPRPLETDRRSRERSRSPRRRSRSRARSPPPPKREVTPPAPAMPLNEDKPLRQQSPPSEERLTLSTQSEHRSPGRPHTPSPILGTEANVGNAAVASPPPESYSTTEAKRSPEPEIKQEVQTDFKMRERTPSPPRQPRFRGPPQPTPAHHRRTSRSPPRGPRSHPKGNMTPTGPASHHPPGPRGQRRPYQNTATPHVPPAIQVQGQGPTPAPASVPAPPAPAQHHDIPSSEPELKVPFPVIPYREPRPSLTRELDLEMARVQAHRAHLASEYTQIARLTRRALHELDTAAIDLRAAELRRKVADSHVEKARAGILGIDATPIDSPVP</sequence>
<feature type="compositionally biased region" description="Basic and acidic residues" evidence="1">
    <location>
        <begin position="12"/>
        <end position="31"/>
    </location>
</feature>
<feature type="compositionally biased region" description="Basic residues" evidence="1">
    <location>
        <begin position="224"/>
        <end position="233"/>
    </location>
</feature>
<evidence type="ECO:0000313" key="2">
    <source>
        <dbReference type="EMBL" id="RDB21324.1"/>
    </source>
</evidence>